<organism evidence="1 2">
    <name type="scientific">Dictyobacter vulcani</name>
    <dbReference type="NCBI Taxonomy" id="2607529"/>
    <lineage>
        <taxon>Bacteria</taxon>
        <taxon>Bacillati</taxon>
        <taxon>Chloroflexota</taxon>
        <taxon>Ktedonobacteria</taxon>
        <taxon>Ktedonobacterales</taxon>
        <taxon>Dictyobacteraceae</taxon>
        <taxon>Dictyobacter</taxon>
    </lineage>
</organism>
<protein>
    <submittedName>
        <fullName evidence="1">Uncharacterized protein</fullName>
    </submittedName>
</protein>
<reference evidence="1 2" key="1">
    <citation type="submission" date="2019-10" db="EMBL/GenBank/DDBJ databases">
        <title>Dictyobacter vulcani sp. nov., within the class Ktedonobacteria, isolated from soil of volcanic Mt. Zao.</title>
        <authorList>
            <person name="Zheng Y."/>
            <person name="Wang C.M."/>
            <person name="Sakai Y."/>
            <person name="Abe K."/>
            <person name="Yokota A."/>
            <person name="Yabe S."/>
        </authorList>
    </citation>
    <scope>NUCLEOTIDE SEQUENCE [LARGE SCALE GENOMIC DNA]</scope>
    <source>
        <strain evidence="1 2">W12</strain>
    </source>
</reference>
<evidence type="ECO:0000313" key="2">
    <source>
        <dbReference type="Proteomes" id="UP000326912"/>
    </source>
</evidence>
<keyword evidence="2" id="KW-1185">Reference proteome</keyword>
<comment type="caution">
    <text evidence="1">The sequence shown here is derived from an EMBL/GenBank/DDBJ whole genome shotgun (WGS) entry which is preliminary data.</text>
</comment>
<dbReference type="EMBL" id="BKZW01000003">
    <property type="protein sequence ID" value="GER91191.1"/>
    <property type="molecule type" value="Genomic_DNA"/>
</dbReference>
<dbReference type="AlphaFoldDB" id="A0A5J4KXH9"/>
<name>A0A5J4KXH9_9CHLR</name>
<sequence length="52" mass="5624">MKLVACVYFTDGYGAFPDEPPSLPVLWILSVGGLDTKSIPFGEAVRLIPDVK</sequence>
<proteinExistence type="predicted"/>
<dbReference type="Proteomes" id="UP000326912">
    <property type="component" value="Unassembled WGS sequence"/>
</dbReference>
<evidence type="ECO:0000313" key="1">
    <source>
        <dbReference type="EMBL" id="GER91191.1"/>
    </source>
</evidence>
<accession>A0A5J4KXH9</accession>
<gene>
    <name evidence="1" type="ORF">KDW_53530</name>
</gene>